<evidence type="ECO:0000313" key="1">
    <source>
        <dbReference type="EMBL" id="SEG25229.1"/>
    </source>
</evidence>
<sequence length="274" mass="30536">MSLLASGTLSKMRASLDSTVQYRLPVGDQEVELSSYLGKTLTLTHTGNIYCCSCGKKTKKSYSQGHCFVCMKKLASCDMCIMKPETCHYDQGTCREPEWGEANCMVDHFVYLSNTSSLKVGITRHTQIPTRWIDQGATQGLPILKVKTRQISGLIEVELAKHIADKTNWRTLLKQDGEPMDLAESAKELLPLVADKIEEIKAQYGEDAIELLCEAITPLSYPVQVYPTKIKSHNFDKEPVVSGILQGIKGQYLIFDSGVINIRKFTSYEVEVSA</sequence>
<dbReference type="RefSeq" id="WP_103880459.1">
    <property type="nucleotide sequence ID" value="NZ_FNVG01000009.1"/>
</dbReference>
<keyword evidence="2" id="KW-1185">Reference proteome</keyword>
<dbReference type="Pfam" id="PF10977">
    <property type="entry name" value="DUF2797"/>
    <property type="match status" value="1"/>
</dbReference>
<proteinExistence type="predicted"/>
<dbReference type="AlphaFoldDB" id="A0A1H5YM44"/>
<dbReference type="Proteomes" id="UP000236721">
    <property type="component" value="Unassembled WGS sequence"/>
</dbReference>
<organism evidence="1 2">
    <name type="scientific">Vibrio hangzhouensis</name>
    <dbReference type="NCBI Taxonomy" id="462991"/>
    <lineage>
        <taxon>Bacteria</taxon>
        <taxon>Pseudomonadati</taxon>
        <taxon>Pseudomonadota</taxon>
        <taxon>Gammaproteobacteria</taxon>
        <taxon>Vibrionales</taxon>
        <taxon>Vibrionaceae</taxon>
        <taxon>Vibrio</taxon>
    </lineage>
</organism>
<reference evidence="2" key="1">
    <citation type="submission" date="2016-10" db="EMBL/GenBank/DDBJ databases">
        <authorList>
            <person name="Varghese N."/>
            <person name="Submissions S."/>
        </authorList>
    </citation>
    <scope>NUCLEOTIDE SEQUENCE [LARGE SCALE GENOMIC DNA]</scope>
    <source>
        <strain evidence="2">CGMCC 1.7062</strain>
    </source>
</reference>
<dbReference type="InterPro" id="IPR021246">
    <property type="entry name" value="DUF2797"/>
</dbReference>
<evidence type="ECO:0000313" key="2">
    <source>
        <dbReference type="Proteomes" id="UP000236721"/>
    </source>
</evidence>
<protein>
    <recommendedName>
        <fullName evidence="3">DUF2797 domain-containing protein</fullName>
    </recommendedName>
</protein>
<name>A0A1H5YM44_9VIBR</name>
<dbReference type="OrthoDB" id="9775734at2"/>
<gene>
    <name evidence="1" type="ORF">SAMN04488244_109170</name>
</gene>
<accession>A0A1H5YM44</accession>
<evidence type="ECO:0008006" key="3">
    <source>
        <dbReference type="Google" id="ProtNLM"/>
    </source>
</evidence>
<dbReference type="EMBL" id="FNVG01000009">
    <property type="protein sequence ID" value="SEG25229.1"/>
    <property type="molecule type" value="Genomic_DNA"/>
</dbReference>